<dbReference type="PANTHER" id="PTHR38733">
    <property type="entry name" value="PROTEIN MCRC"/>
    <property type="match status" value="1"/>
</dbReference>
<proteinExistence type="predicted"/>
<dbReference type="AlphaFoldDB" id="A0A366K6I6"/>
<keyword evidence="2" id="KW-1185">Reference proteome</keyword>
<dbReference type="PANTHER" id="PTHR38733:SF1">
    <property type="entry name" value="TYPE IV METHYL-DIRECTED RESTRICTION ENZYME ECOKMCRBC"/>
    <property type="match status" value="1"/>
</dbReference>
<organism evidence="1 2">
    <name type="scientific">Bifidobacterium aemilianum</name>
    <dbReference type="NCBI Taxonomy" id="2493120"/>
    <lineage>
        <taxon>Bacteria</taxon>
        <taxon>Bacillati</taxon>
        <taxon>Actinomycetota</taxon>
        <taxon>Actinomycetes</taxon>
        <taxon>Bifidobacteriales</taxon>
        <taxon>Bifidobacteriaceae</taxon>
        <taxon>Bifidobacterium</taxon>
    </lineage>
</organism>
<protein>
    <recommendedName>
        <fullName evidence="3">5-methylcytosine-specific restriction endonuclease system specificity protein McrC</fullName>
    </recommendedName>
</protein>
<dbReference type="REBASE" id="384447">
    <property type="entry name" value="BaeXV10McrBCP"/>
</dbReference>
<evidence type="ECO:0000313" key="1">
    <source>
        <dbReference type="EMBL" id="RBP97289.1"/>
    </source>
</evidence>
<sequence length="347" mass="39824">MLCYVFHSLSQGKYEDVKVEHFHNQMQLYASILISGMSATLKSGLRKEYVGKIIPLSMPQGKIDLLCSNDVRLKATRKVVCTCDEYCVDSYENRIIKTTLRTLLKADVLDSQKASIHSLLKSLDGIQVLCPKNISWKMSCEGDSNAYGTLISICHLIIADYLQTEISGDIGLSEFYSDKTMHDIYEKFVREYYRRHYPGVSVSASKVRWNLIEEEEYSDRKSLPEMKTDTFLKFRGQVLIIDTKYYGKTDSKRSENLYQMYSYVKNEAANLRAGKQSKEEMPVVDGLILYAQTKEDKPLVDYTYNMDGNRIGRTTLNLNQDFSRIVAKLDNIVSQFFGIECKKVGNF</sequence>
<dbReference type="Pfam" id="PF10117">
    <property type="entry name" value="McrBC"/>
    <property type="match status" value="1"/>
</dbReference>
<gene>
    <name evidence="1" type="ORF">CRD60_07635</name>
</gene>
<dbReference type="EMBL" id="PDCG01000010">
    <property type="protein sequence ID" value="RBP97289.1"/>
    <property type="molecule type" value="Genomic_DNA"/>
</dbReference>
<dbReference type="Proteomes" id="UP000252530">
    <property type="component" value="Unassembled WGS sequence"/>
</dbReference>
<dbReference type="InterPro" id="IPR019292">
    <property type="entry name" value="McrC"/>
</dbReference>
<accession>A0A366K6I6</accession>
<comment type="caution">
    <text evidence="1">The sequence shown here is derived from an EMBL/GenBank/DDBJ whole genome shotgun (WGS) entry which is preliminary data.</text>
</comment>
<evidence type="ECO:0008006" key="3">
    <source>
        <dbReference type="Google" id="ProtNLM"/>
    </source>
</evidence>
<reference evidence="1 2" key="1">
    <citation type="submission" date="2017-10" db="EMBL/GenBank/DDBJ databases">
        <title>Bifidobacterium xylocopum sp. nov. and Bifidobacterium aemilianum sp. nov., from the carpenter bee (Xylocopa violacea) digestive tract.</title>
        <authorList>
            <person name="Alberoni D."/>
            <person name="Baffoni L."/>
            <person name="Di Gioia D."/>
            <person name="Gaggia F."/>
            <person name="Biavati B."/>
        </authorList>
    </citation>
    <scope>NUCLEOTIDE SEQUENCE [LARGE SCALE GENOMIC DNA]</scope>
    <source>
        <strain evidence="1 2">XV10</strain>
    </source>
</reference>
<name>A0A366K6I6_9BIFI</name>
<evidence type="ECO:0000313" key="2">
    <source>
        <dbReference type="Proteomes" id="UP000252530"/>
    </source>
</evidence>